<gene>
    <name evidence="9" type="ORF">CP500_007855</name>
</gene>
<dbReference type="SMART" id="SM00387">
    <property type="entry name" value="HATPase_c"/>
    <property type="match status" value="1"/>
</dbReference>
<dbReference type="PROSITE" id="PS50110">
    <property type="entry name" value="RESPONSE_REGULATORY"/>
    <property type="match status" value="1"/>
</dbReference>
<dbReference type="SUPFAM" id="SSF52172">
    <property type="entry name" value="CheY-like"/>
    <property type="match status" value="1"/>
</dbReference>
<keyword evidence="4 9" id="KW-0808">Transferase</keyword>
<comment type="caution">
    <text evidence="9">The sequence shown here is derived from an EMBL/GenBank/DDBJ whole genome shotgun (WGS) entry which is preliminary data.</text>
</comment>
<dbReference type="Gene3D" id="1.10.287.130">
    <property type="match status" value="1"/>
</dbReference>
<dbReference type="SMART" id="SM00448">
    <property type="entry name" value="REC"/>
    <property type="match status" value="1"/>
</dbReference>
<dbReference type="SMART" id="SM00388">
    <property type="entry name" value="HisKA"/>
    <property type="match status" value="1"/>
</dbReference>
<evidence type="ECO:0000313" key="9">
    <source>
        <dbReference type="EMBL" id="PHX55993.1"/>
    </source>
</evidence>
<dbReference type="InterPro" id="IPR036890">
    <property type="entry name" value="HATPase_C_sf"/>
</dbReference>
<dbReference type="InterPro" id="IPR036097">
    <property type="entry name" value="HisK_dim/P_sf"/>
</dbReference>
<feature type="modified residue" description="4-aspartylphosphate" evidence="6">
    <location>
        <position position="52"/>
    </location>
</feature>
<dbReference type="SUPFAM" id="SSF55874">
    <property type="entry name" value="ATPase domain of HSP90 chaperone/DNA topoisomerase II/histidine kinase"/>
    <property type="match status" value="1"/>
</dbReference>
<dbReference type="Pfam" id="PF00072">
    <property type="entry name" value="Response_reg"/>
    <property type="match status" value="1"/>
</dbReference>
<dbReference type="Gene3D" id="3.30.565.10">
    <property type="entry name" value="Histidine kinase-like ATPase, C-terminal domain"/>
    <property type="match status" value="1"/>
</dbReference>
<reference evidence="9" key="1">
    <citation type="submission" date="2017-10" db="EMBL/GenBank/DDBJ databases">
        <title>Draft genome sequence of the planktic cyanobacteria Tychonema bourrellyi isolated from alpine lentic freshwater.</title>
        <authorList>
            <person name="Tett A."/>
            <person name="Armanini F."/>
            <person name="Asnicar F."/>
            <person name="Boscaini A."/>
            <person name="Pasolli E."/>
            <person name="Zolfo M."/>
            <person name="Donati C."/>
            <person name="Salmaso N."/>
            <person name="Segata N."/>
        </authorList>
    </citation>
    <scope>NUCLEOTIDE SEQUENCE</scope>
    <source>
        <strain evidence="9">FEM_GT703</strain>
    </source>
</reference>
<evidence type="ECO:0000256" key="5">
    <source>
        <dbReference type="ARBA" id="ARBA00023012"/>
    </source>
</evidence>
<dbReference type="PRINTS" id="PR00344">
    <property type="entry name" value="BCTRLSENSOR"/>
</dbReference>
<evidence type="ECO:0000259" key="8">
    <source>
        <dbReference type="PROSITE" id="PS50110"/>
    </source>
</evidence>
<keyword evidence="10" id="KW-1185">Reference proteome</keyword>
<dbReference type="CDD" id="cd17574">
    <property type="entry name" value="REC_OmpR"/>
    <property type="match status" value="1"/>
</dbReference>
<evidence type="ECO:0000256" key="2">
    <source>
        <dbReference type="ARBA" id="ARBA00012438"/>
    </source>
</evidence>
<evidence type="ECO:0000259" key="7">
    <source>
        <dbReference type="PROSITE" id="PS50109"/>
    </source>
</evidence>
<dbReference type="AlphaFoldDB" id="A0A2G4F2J1"/>
<dbReference type="GO" id="GO:0000155">
    <property type="term" value="F:phosphorelay sensor kinase activity"/>
    <property type="evidence" value="ECO:0007669"/>
    <property type="project" value="InterPro"/>
</dbReference>
<dbReference type="InterPro" id="IPR003661">
    <property type="entry name" value="HisK_dim/P_dom"/>
</dbReference>
<dbReference type="OrthoDB" id="9812260at2"/>
<protein>
    <recommendedName>
        <fullName evidence="2">histidine kinase</fullName>
        <ecNumber evidence="2">2.7.13.3</ecNumber>
    </recommendedName>
</protein>
<evidence type="ECO:0000256" key="4">
    <source>
        <dbReference type="ARBA" id="ARBA00022777"/>
    </source>
</evidence>
<feature type="domain" description="Response regulatory" evidence="8">
    <location>
        <begin position="3"/>
        <end position="119"/>
    </location>
</feature>
<feature type="domain" description="Histidine kinase" evidence="7">
    <location>
        <begin position="143"/>
        <end position="362"/>
    </location>
</feature>
<organism evidence="9 10">
    <name type="scientific">Tychonema bourrellyi FEM_GT703</name>
    <dbReference type="NCBI Taxonomy" id="2040638"/>
    <lineage>
        <taxon>Bacteria</taxon>
        <taxon>Bacillati</taxon>
        <taxon>Cyanobacteriota</taxon>
        <taxon>Cyanophyceae</taxon>
        <taxon>Oscillatoriophycideae</taxon>
        <taxon>Oscillatoriales</taxon>
        <taxon>Microcoleaceae</taxon>
        <taxon>Tychonema</taxon>
    </lineage>
</organism>
<dbReference type="EMBL" id="NXIB02000034">
    <property type="protein sequence ID" value="PHX55993.1"/>
    <property type="molecule type" value="Genomic_DNA"/>
</dbReference>
<dbReference type="PANTHER" id="PTHR43547">
    <property type="entry name" value="TWO-COMPONENT HISTIDINE KINASE"/>
    <property type="match status" value="1"/>
</dbReference>
<evidence type="ECO:0000256" key="6">
    <source>
        <dbReference type="PROSITE-ProRule" id="PRU00169"/>
    </source>
</evidence>
<dbReference type="PROSITE" id="PS50109">
    <property type="entry name" value="HIS_KIN"/>
    <property type="match status" value="1"/>
</dbReference>
<comment type="catalytic activity">
    <reaction evidence="1">
        <text>ATP + protein L-histidine = ADP + protein N-phospho-L-histidine.</text>
        <dbReference type="EC" id="2.7.13.3"/>
    </reaction>
</comment>
<keyword evidence="4 9" id="KW-0418">Kinase</keyword>
<dbReference type="InterPro" id="IPR004358">
    <property type="entry name" value="Sig_transdc_His_kin-like_C"/>
</dbReference>
<dbReference type="Gene3D" id="3.40.50.2300">
    <property type="match status" value="1"/>
</dbReference>
<evidence type="ECO:0000256" key="1">
    <source>
        <dbReference type="ARBA" id="ARBA00000085"/>
    </source>
</evidence>
<keyword evidence="3 6" id="KW-0597">Phosphoprotein</keyword>
<dbReference type="InterPro" id="IPR011006">
    <property type="entry name" value="CheY-like_superfamily"/>
</dbReference>
<dbReference type="Proteomes" id="UP000226442">
    <property type="component" value="Unassembled WGS sequence"/>
</dbReference>
<dbReference type="InterPro" id="IPR003594">
    <property type="entry name" value="HATPase_dom"/>
</dbReference>
<dbReference type="EC" id="2.7.13.3" evidence="2"/>
<name>A0A2G4F2J1_9CYAN</name>
<dbReference type="SUPFAM" id="SSF47384">
    <property type="entry name" value="Homodimeric domain of signal transducing histidine kinase"/>
    <property type="match status" value="1"/>
</dbReference>
<dbReference type="CDD" id="cd00075">
    <property type="entry name" value="HATPase"/>
    <property type="match status" value="1"/>
</dbReference>
<dbReference type="InterPro" id="IPR001789">
    <property type="entry name" value="Sig_transdc_resp-reg_receiver"/>
</dbReference>
<proteinExistence type="predicted"/>
<dbReference type="RefSeq" id="WP_096832144.1">
    <property type="nucleotide sequence ID" value="NZ_NXIB02000034.1"/>
</dbReference>
<dbReference type="CDD" id="cd00082">
    <property type="entry name" value="HisKA"/>
    <property type="match status" value="1"/>
</dbReference>
<sequence>MAKILVIEDEEAIRENILELLAAENFESIGAANGKLGINMAIAQIPDLILCDMMMPEIDGHGVLKALRSEPITATIPFIFLTAKADKTDIRLGMELGADDYITKPCTPQELLKAVVIRLDKHKAISKKSQKTLDELRSNISMSLPHELRTPLNAIMGFSELILSEYSILQESEILEMIGYIQLSGHRLYRLIQNFLLYTDLEMAATNPKLLKEMQNSEFRCVESLLSEKARQQAKQANRLDDLHLNLQDSSVAIDSIKLTKILEELLDNAFKFSSEGSPVLVSAFVENQRFILSVKDQGRGMTAAQIAQLEAYMQFDRQLYQQAGLGLGLAIVKRITELHGGSLKIECSTDKSTIVSVCLPV</sequence>
<dbReference type="InterPro" id="IPR005467">
    <property type="entry name" value="His_kinase_dom"/>
</dbReference>
<dbReference type="Pfam" id="PF00512">
    <property type="entry name" value="HisKA"/>
    <property type="match status" value="1"/>
</dbReference>
<evidence type="ECO:0000313" key="10">
    <source>
        <dbReference type="Proteomes" id="UP000226442"/>
    </source>
</evidence>
<evidence type="ECO:0000256" key="3">
    <source>
        <dbReference type="ARBA" id="ARBA00022553"/>
    </source>
</evidence>
<dbReference type="PANTHER" id="PTHR43547:SF2">
    <property type="entry name" value="HYBRID SIGNAL TRANSDUCTION HISTIDINE KINASE C"/>
    <property type="match status" value="1"/>
</dbReference>
<accession>A0A2G4F2J1</accession>
<keyword evidence="5" id="KW-0902">Two-component regulatory system</keyword>
<dbReference type="Pfam" id="PF02518">
    <property type="entry name" value="HATPase_c"/>
    <property type="match status" value="1"/>
</dbReference>